<organism evidence="3 4">
    <name type="scientific">Streptomyces clavuligerus</name>
    <dbReference type="NCBI Taxonomy" id="1901"/>
    <lineage>
        <taxon>Bacteria</taxon>
        <taxon>Bacillati</taxon>
        <taxon>Actinomycetota</taxon>
        <taxon>Actinomycetes</taxon>
        <taxon>Kitasatosporales</taxon>
        <taxon>Streptomycetaceae</taxon>
        <taxon>Streptomyces</taxon>
    </lineage>
</organism>
<dbReference type="GO" id="GO:0008236">
    <property type="term" value="F:serine-type peptidase activity"/>
    <property type="evidence" value="ECO:0007669"/>
    <property type="project" value="InterPro"/>
</dbReference>
<feature type="domain" description="Dipeptidylpeptidase IV N-terminal" evidence="2">
    <location>
        <begin position="122"/>
        <end position="336"/>
    </location>
</feature>
<evidence type="ECO:0000313" key="4">
    <source>
        <dbReference type="Proteomes" id="UP000002357"/>
    </source>
</evidence>
<dbReference type="PANTHER" id="PTHR11731:SF193">
    <property type="entry name" value="DIPEPTIDYL PEPTIDASE 9"/>
    <property type="match status" value="1"/>
</dbReference>
<dbReference type="SUPFAM" id="SSF53474">
    <property type="entry name" value="alpha/beta-Hydrolases"/>
    <property type="match status" value="1"/>
</dbReference>
<dbReference type="OrthoDB" id="9812921at2"/>
<sequence length="719" mass="76963">MPPISADGATADLQCPGFPRQLARTHRFSLGVPRRFTVSPDGERVLFLRSTRGDDPVSRLWLYSGGRERMLADPTALDGAEGEVPEAERALRERTRETASGVVAYATDAEVRLAAFALGGVVWVVTTDGAAPRRITTAGPVTDPRPSPDGRWVAYVSGGSFRVVGVRGGGDRLLAAPDGPDVTHGLPEHAAAESMGRTRGHWWSPGSDALLVTRVDTARVERRYLTDPADPAQPPRVIPYPAAGTANADVSLELIRLDGTRLPVRLPAHADPAAHPPGAWTDTAFEYLTDAGWDGLGPMARVQTRDQRTAVLLAVDPDTGASEVLHTEHDPAWVEPVPGLLARTASGVPVTVCPVDRAAGGPGALRIGEAVSPAGVREVFAVDGEDVWFSAQEDPTEVHVWRYGPASGFVRVSEGPGVHMASVGGGTVVLGSRTGSGHEVRVVREGKPAGRIAVLAEEPVPAPRPRFRTLGARELRSQLFLPSWYREGAEGSGPLPVLLNPYAGPGLQTVVRARTWWSCVSQWFAEQGFAVLVTDGRGTPGRGRDWAKAVHGDRLGPALDDQIDALHAAAAEHPALDPGRVAIRGWSYGGYLAVGAVLHHPEVFHAAVAGAAPTDRRLYDTHWEERFLGHPEVFPEAYRRSSLIPYADRLSRPLLLVHGLADDNVYAAHTLRLSSALLAAGRPHSVLPLAGAGHRVSREEQLMGLLSHEVMFLRRHVCS</sequence>
<dbReference type="GeneID" id="93732730"/>
<evidence type="ECO:0000313" key="3">
    <source>
        <dbReference type="EMBL" id="EFG05666.1"/>
    </source>
</evidence>
<dbReference type="PANTHER" id="PTHR11731">
    <property type="entry name" value="PROTEASE FAMILY S9B,C DIPEPTIDYL-PEPTIDASE IV-RELATED"/>
    <property type="match status" value="1"/>
</dbReference>
<dbReference type="EC" id="3.4.14.5" evidence="3"/>
<accession>E2PU47</accession>
<dbReference type="GO" id="GO:0004177">
    <property type="term" value="F:aminopeptidase activity"/>
    <property type="evidence" value="ECO:0007669"/>
    <property type="project" value="UniProtKB-KW"/>
</dbReference>
<keyword evidence="3" id="KW-0645">Protease</keyword>
<dbReference type="InterPro" id="IPR029058">
    <property type="entry name" value="AB_hydrolase_fold"/>
</dbReference>
<dbReference type="InterPro" id="IPR050278">
    <property type="entry name" value="Serine_Prot_S9B/DPPIV"/>
</dbReference>
<evidence type="ECO:0000259" key="1">
    <source>
        <dbReference type="Pfam" id="PF00326"/>
    </source>
</evidence>
<dbReference type="STRING" id="1901.BB341_24955"/>
<dbReference type="eggNOG" id="COG1506">
    <property type="taxonomic scope" value="Bacteria"/>
</dbReference>
<dbReference type="SUPFAM" id="SSF82171">
    <property type="entry name" value="DPP6 N-terminal domain-like"/>
    <property type="match status" value="1"/>
</dbReference>
<proteinExistence type="predicted"/>
<dbReference type="Pfam" id="PF00930">
    <property type="entry name" value="DPPIV_N"/>
    <property type="match status" value="1"/>
</dbReference>
<dbReference type="Gene3D" id="2.140.10.30">
    <property type="entry name" value="Dipeptidylpeptidase IV, N-terminal domain"/>
    <property type="match status" value="1"/>
</dbReference>
<keyword evidence="3" id="KW-0378">Hydrolase</keyword>
<dbReference type="Proteomes" id="UP000002357">
    <property type="component" value="Chromosome"/>
</dbReference>
<dbReference type="Gene3D" id="3.40.50.1820">
    <property type="entry name" value="alpha/beta hydrolase"/>
    <property type="match status" value="1"/>
</dbReference>
<dbReference type="EMBL" id="CM000913">
    <property type="protein sequence ID" value="EFG05666.1"/>
    <property type="molecule type" value="Genomic_DNA"/>
</dbReference>
<dbReference type="ESTHER" id="strcl-b5gz15">
    <property type="family name" value="DPP4N_Peptidase_S9"/>
</dbReference>
<dbReference type="KEGG" id="sclf:BB341_24955"/>
<dbReference type="AlphaFoldDB" id="E2PU47"/>
<dbReference type="RefSeq" id="WP_003959653.1">
    <property type="nucleotide sequence ID" value="NZ_CM000913.1"/>
</dbReference>
<gene>
    <name evidence="3" type="ORF">SCLAV_0590</name>
</gene>
<protein>
    <submittedName>
        <fullName evidence="3">Dipeptidyl aminopeptidase/acylaminoacyl peptidase</fullName>
        <ecNumber evidence="3">3.4.14.5</ecNumber>
    </submittedName>
</protein>
<reference evidence="3 4" key="1">
    <citation type="journal article" date="2010" name="Genome Biol. Evol.">
        <title>The sequence of a 1.8-mb bacterial linear plasmid reveals a rich evolutionary reservoir of secondary metabolic pathways.</title>
        <authorList>
            <person name="Medema M.H."/>
            <person name="Trefzer A."/>
            <person name="Kovalchuk A."/>
            <person name="van den Berg M."/>
            <person name="Mueller U."/>
            <person name="Heijne W."/>
            <person name="Wu L."/>
            <person name="Alam M.T."/>
            <person name="Ronning C.M."/>
            <person name="Nierman W.C."/>
            <person name="Bovenberg R.A.L."/>
            <person name="Breitling R."/>
            <person name="Takano E."/>
        </authorList>
    </citation>
    <scope>NUCLEOTIDE SEQUENCE [LARGE SCALE GENOMIC DNA]</scope>
    <source>
        <strain evidence="4">ATCC 27064 / DSM 738 / JCM 4710 / NBRC 13307 / NCIMB 12785 / NRRL 3585 / VKM Ac-602</strain>
    </source>
</reference>
<name>E2PU47_STRCL</name>
<keyword evidence="3" id="KW-0031">Aminopeptidase</keyword>
<dbReference type="GO" id="GO:0006508">
    <property type="term" value="P:proteolysis"/>
    <property type="evidence" value="ECO:0007669"/>
    <property type="project" value="InterPro"/>
</dbReference>
<dbReference type="InterPro" id="IPR001375">
    <property type="entry name" value="Peptidase_S9_cat"/>
</dbReference>
<feature type="domain" description="Peptidase S9 prolyl oligopeptidase catalytic" evidence="1">
    <location>
        <begin position="521"/>
        <end position="717"/>
    </location>
</feature>
<dbReference type="GO" id="GO:0008239">
    <property type="term" value="F:dipeptidyl-peptidase activity"/>
    <property type="evidence" value="ECO:0007669"/>
    <property type="project" value="UniProtKB-EC"/>
</dbReference>
<dbReference type="MEROPS" id="S09.073"/>
<dbReference type="InterPro" id="IPR002469">
    <property type="entry name" value="Peptidase_S9B_N"/>
</dbReference>
<evidence type="ECO:0000259" key="2">
    <source>
        <dbReference type="Pfam" id="PF00930"/>
    </source>
</evidence>
<keyword evidence="4" id="KW-1185">Reference proteome</keyword>
<dbReference type="Pfam" id="PF00326">
    <property type="entry name" value="Peptidase_S9"/>
    <property type="match status" value="1"/>
</dbReference>